<organism evidence="1 2">
    <name type="scientific">Dryococelus australis</name>
    <dbReference type="NCBI Taxonomy" id="614101"/>
    <lineage>
        <taxon>Eukaryota</taxon>
        <taxon>Metazoa</taxon>
        <taxon>Ecdysozoa</taxon>
        <taxon>Arthropoda</taxon>
        <taxon>Hexapoda</taxon>
        <taxon>Insecta</taxon>
        <taxon>Pterygota</taxon>
        <taxon>Neoptera</taxon>
        <taxon>Polyneoptera</taxon>
        <taxon>Phasmatodea</taxon>
        <taxon>Verophasmatodea</taxon>
        <taxon>Anareolatae</taxon>
        <taxon>Phasmatidae</taxon>
        <taxon>Eurycanthinae</taxon>
        <taxon>Dryococelus</taxon>
    </lineage>
</organism>
<gene>
    <name evidence="1" type="ORF">PR048_001789</name>
</gene>
<sequence>MYASCGEGHNTVVGIRKWTVQVDISSNTFNAHFTYSKAQSAYAGKTLQGIDLESDIVCDEFMFSLFAQEDAYKSLVRIKSKAQGEYGLIVKHIPKALGKDHFRPISILPSASKTLGHLIHKQVYMYVSEN</sequence>
<evidence type="ECO:0000313" key="1">
    <source>
        <dbReference type="EMBL" id="KAJ8896445.1"/>
    </source>
</evidence>
<proteinExistence type="predicted"/>
<dbReference type="Proteomes" id="UP001159363">
    <property type="component" value="Chromosome 1"/>
</dbReference>
<dbReference type="EMBL" id="JARBHB010000001">
    <property type="protein sequence ID" value="KAJ8896445.1"/>
    <property type="molecule type" value="Genomic_DNA"/>
</dbReference>
<reference evidence="1 2" key="1">
    <citation type="submission" date="2023-02" db="EMBL/GenBank/DDBJ databases">
        <title>LHISI_Scaffold_Assembly.</title>
        <authorList>
            <person name="Stuart O.P."/>
            <person name="Cleave R."/>
            <person name="Magrath M.J.L."/>
            <person name="Mikheyev A.S."/>
        </authorList>
    </citation>
    <scope>NUCLEOTIDE SEQUENCE [LARGE SCALE GENOMIC DNA]</scope>
    <source>
        <strain evidence="1">Daus_M_001</strain>
        <tissue evidence="1">Leg muscle</tissue>
    </source>
</reference>
<accession>A0ABQ9IIB5</accession>
<protein>
    <submittedName>
        <fullName evidence="1">Uncharacterized protein</fullName>
    </submittedName>
</protein>
<comment type="caution">
    <text evidence="1">The sequence shown here is derived from an EMBL/GenBank/DDBJ whole genome shotgun (WGS) entry which is preliminary data.</text>
</comment>
<evidence type="ECO:0000313" key="2">
    <source>
        <dbReference type="Proteomes" id="UP001159363"/>
    </source>
</evidence>
<keyword evidence="2" id="KW-1185">Reference proteome</keyword>
<name>A0ABQ9IIB5_9NEOP</name>